<evidence type="ECO:0000256" key="4">
    <source>
        <dbReference type="ARBA" id="ARBA00023136"/>
    </source>
</evidence>
<feature type="domain" description="ABC transmembrane type-2" evidence="7">
    <location>
        <begin position="145"/>
        <end position="378"/>
    </location>
</feature>
<protein>
    <recommendedName>
        <fullName evidence="5">Transport permease protein</fullName>
    </recommendedName>
</protein>
<name>A0A7K0FSM1_9SPHI</name>
<dbReference type="RefSeq" id="WP_154278776.1">
    <property type="nucleotide sequence ID" value="NZ_JBHUJQ010000001.1"/>
</dbReference>
<feature type="transmembrane region" description="Helical" evidence="5">
    <location>
        <begin position="233"/>
        <end position="254"/>
    </location>
</feature>
<dbReference type="InterPro" id="IPR000412">
    <property type="entry name" value="ABC_2_transport"/>
</dbReference>
<feature type="region of interest" description="Disordered" evidence="6">
    <location>
        <begin position="1"/>
        <end position="21"/>
    </location>
</feature>
<keyword evidence="2 5" id="KW-0812">Transmembrane</keyword>
<reference evidence="8 9" key="1">
    <citation type="submission" date="2019-11" db="EMBL/GenBank/DDBJ databases">
        <title>Pedobacter petrophilus genome.</title>
        <authorList>
            <person name="Feldbauer M.J."/>
            <person name="Newman J.D."/>
        </authorList>
    </citation>
    <scope>NUCLEOTIDE SEQUENCE [LARGE SCALE GENOMIC DNA]</scope>
    <source>
        <strain evidence="8 9">LMG 29686</strain>
    </source>
</reference>
<dbReference type="OrthoDB" id="9778589at2"/>
<dbReference type="InterPro" id="IPR013525">
    <property type="entry name" value="ABC2_TM"/>
</dbReference>
<proteinExistence type="inferred from homology"/>
<keyword evidence="9" id="KW-1185">Reference proteome</keyword>
<dbReference type="PANTHER" id="PTHR43027">
    <property type="entry name" value="DOXORUBICIN RESISTANCE ABC TRANSPORTER PERMEASE PROTEIN DRRC-RELATED"/>
    <property type="match status" value="1"/>
</dbReference>
<dbReference type="EMBL" id="WKKH01000001">
    <property type="protein sequence ID" value="MRX74603.1"/>
    <property type="molecule type" value="Genomic_DNA"/>
</dbReference>
<sequence length="378" mass="41293">MNDGHSSSPLGAEGANSPTRTVRYSNTKATLALAKASFRSIMRSPSAVVFTLAFPLIFILVFGFLGNGGTRIDVGITPGSDINNPVVSMLGKTGMIRLVKDKSKEEFDKLLEKGNVDAMVDVHRKVNTAAYSVNVVYTSASRDKGGILKSVLNNLFYDKTLKPTVAEIKESTVTGREYKTIDFILPGQLGFSLLSTGVFGTAFVFLSLRQTLVIKRFFATPVKRSSIVIGEGIARIGFALIGALFIILIGHFFFSFTLVHGVVTVINMLLLATMGIIVFMGFGFIISGIAKSESMVPPISNIVTLPQFLLSGTFFSIEAFPTWLQPISRALPLTYLNDAMRKVAFEGMGLWDVKFQIMILLIWGIVIYAVAVKVFKWE</sequence>
<comment type="caution">
    <text evidence="8">The sequence shown here is derived from an EMBL/GenBank/DDBJ whole genome shotgun (WGS) entry which is preliminary data.</text>
</comment>
<dbReference type="GO" id="GO:0140359">
    <property type="term" value="F:ABC-type transporter activity"/>
    <property type="evidence" value="ECO:0007669"/>
    <property type="project" value="InterPro"/>
</dbReference>
<feature type="transmembrane region" description="Helical" evidence="5">
    <location>
        <begin position="189"/>
        <end position="208"/>
    </location>
</feature>
<dbReference type="AlphaFoldDB" id="A0A7K0FSM1"/>
<feature type="transmembrane region" description="Helical" evidence="5">
    <location>
        <begin position="266"/>
        <end position="290"/>
    </location>
</feature>
<evidence type="ECO:0000259" key="7">
    <source>
        <dbReference type="PROSITE" id="PS51012"/>
    </source>
</evidence>
<organism evidence="8 9">
    <name type="scientific">Pedobacter petrophilus</name>
    <dbReference type="NCBI Taxonomy" id="1908241"/>
    <lineage>
        <taxon>Bacteria</taxon>
        <taxon>Pseudomonadati</taxon>
        <taxon>Bacteroidota</taxon>
        <taxon>Sphingobacteriia</taxon>
        <taxon>Sphingobacteriales</taxon>
        <taxon>Sphingobacteriaceae</taxon>
        <taxon>Pedobacter</taxon>
    </lineage>
</organism>
<keyword evidence="4 5" id="KW-0472">Membrane</keyword>
<feature type="transmembrane region" description="Helical" evidence="5">
    <location>
        <begin position="47"/>
        <end position="65"/>
    </location>
</feature>
<keyword evidence="3 5" id="KW-1133">Transmembrane helix</keyword>
<dbReference type="PROSITE" id="PS51012">
    <property type="entry name" value="ABC_TM2"/>
    <property type="match status" value="1"/>
</dbReference>
<accession>A0A7K0FSM1</accession>
<comment type="subcellular location">
    <subcellularLocation>
        <location evidence="5">Cell membrane</location>
        <topology evidence="5">Multi-pass membrane protein</topology>
    </subcellularLocation>
    <subcellularLocation>
        <location evidence="1">Membrane</location>
        <topology evidence="1">Multi-pass membrane protein</topology>
    </subcellularLocation>
</comment>
<dbReference type="GO" id="GO:0043190">
    <property type="term" value="C:ATP-binding cassette (ABC) transporter complex"/>
    <property type="evidence" value="ECO:0007669"/>
    <property type="project" value="InterPro"/>
</dbReference>
<evidence type="ECO:0000256" key="2">
    <source>
        <dbReference type="ARBA" id="ARBA00022692"/>
    </source>
</evidence>
<dbReference type="Pfam" id="PF12698">
    <property type="entry name" value="ABC2_membrane_3"/>
    <property type="match status" value="1"/>
</dbReference>
<feature type="transmembrane region" description="Helical" evidence="5">
    <location>
        <begin position="355"/>
        <end position="375"/>
    </location>
</feature>
<dbReference type="InterPro" id="IPR052902">
    <property type="entry name" value="ABC-2_transporter"/>
</dbReference>
<comment type="similarity">
    <text evidence="5">Belongs to the ABC-2 integral membrane protein family.</text>
</comment>
<keyword evidence="5" id="KW-0813">Transport</keyword>
<keyword evidence="5" id="KW-1003">Cell membrane</keyword>
<dbReference type="PANTHER" id="PTHR43027:SF1">
    <property type="entry name" value="DOXORUBICIN RESISTANCE ABC TRANSPORTER PERMEASE PROTEIN DRRC-RELATED"/>
    <property type="match status" value="1"/>
</dbReference>
<evidence type="ECO:0000313" key="8">
    <source>
        <dbReference type="EMBL" id="MRX74603.1"/>
    </source>
</evidence>
<feature type="transmembrane region" description="Helical" evidence="5">
    <location>
        <begin position="302"/>
        <end position="324"/>
    </location>
</feature>
<evidence type="ECO:0000256" key="3">
    <source>
        <dbReference type="ARBA" id="ARBA00022989"/>
    </source>
</evidence>
<evidence type="ECO:0000256" key="1">
    <source>
        <dbReference type="ARBA" id="ARBA00004141"/>
    </source>
</evidence>
<evidence type="ECO:0000313" key="9">
    <source>
        <dbReference type="Proteomes" id="UP000487757"/>
    </source>
</evidence>
<dbReference type="Proteomes" id="UP000487757">
    <property type="component" value="Unassembled WGS sequence"/>
</dbReference>
<evidence type="ECO:0000256" key="5">
    <source>
        <dbReference type="RuleBase" id="RU361157"/>
    </source>
</evidence>
<evidence type="ECO:0000256" key="6">
    <source>
        <dbReference type="SAM" id="MobiDB-lite"/>
    </source>
</evidence>
<gene>
    <name evidence="8" type="ORF">GJU39_00765</name>
</gene>
<dbReference type="PRINTS" id="PR00164">
    <property type="entry name" value="ABC2TRNSPORT"/>
</dbReference>
<dbReference type="InterPro" id="IPR047817">
    <property type="entry name" value="ABC2_TM_bact-type"/>
</dbReference>